<comment type="caution">
    <text evidence="2">The sequence shown here is derived from an EMBL/GenBank/DDBJ whole genome shotgun (WGS) entry which is preliminary data.</text>
</comment>
<reference evidence="3" key="1">
    <citation type="journal article" date="2019" name="Int. J. Syst. Evol. Microbiol.">
        <title>The Global Catalogue of Microorganisms (GCM) 10K type strain sequencing project: providing services to taxonomists for standard genome sequencing and annotation.</title>
        <authorList>
            <consortium name="The Broad Institute Genomics Platform"/>
            <consortium name="The Broad Institute Genome Sequencing Center for Infectious Disease"/>
            <person name="Wu L."/>
            <person name="Ma J."/>
        </authorList>
    </citation>
    <scope>NUCLEOTIDE SEQUENCE [LARGE SCALE GENOMIC DNA]</scope>
    <source>
        <strain evidence="3">JCM 17388</strain>
    </source>
</reference>
<keyword evidence="3" id="KW-1185">Reference proteome</keyword>
<evidence type="ECO:0000256" key="1">
    <source>
        <dbReference type="SAM" id="MobiDB-lite"/>
    </source>
</evidence>
<protein>
    <submittedName>
        <fullName evidence="2">Uncharacterized protein</fullName>
    </submittedName>
</protein>
<dbReference type="EMBL" id="BAABAQ010000001">
    <property type="protein sequence ID" value="GAA4183482.1"/>
    <property type="molecule type" value="Genomic_DNA"/>
</dbReference>
<sequence>MPATPDAPGSDLDTRGEWTCPGISPHPVRAASGRRALDWEASPPGPYRVLEHTCACRAVYFELIACGGTYMIHKVIQGRPAEHAFAGRWTHREARETWLRLLTGQAR</sequence>
<evidence type="ECO:0000313" key="3">
    <source>
        <dbReference type="Proteomes" id="UP001501251"/>
    </source>
</evidence>
<accession>A0ABP8AGF7</accession>
<organism evidence="2 3">
    <name type="scientific">Streptosporangium oxazolinicum</name>
    <dbReference type="NCBI Taxonomy" id="909287"/>
    <lineage>
        <taxon>Bacteria</taxon>
        <taxon>Bacillati</taxon>
        <taxon>Actinomycetota</taxon>
        <taxon>Actinomycetes</taxon>
        <taxon>Streptosporangiales</taxon>
        <taxon>Streptosporangiaceae</taxon>
        <taxon>Streptosporangium</taxon>
    </lineage>
</organism>
<proteinExistence type="predicted"/>
<dbReference type="RefSeq" id="WP_344915540.1">
    <property type="nucleotide sequence ID" value="NZ_BAABAQ010000001.1"/>
</dbReference>
<evidence type="ECO:0000313" key="2">
    <source>
        <dbReference type="EMBL" id="GAA4183482.1"/>
    </source>
</evidence>
<dbReference type="Proteomes" id="UP001501251">
    <property type="component" value="Unassembled WGS sequence"/>
</dbReference>
<gene>
    <name evidence="2" type="ORF">GCM10022252_10960</name>
</gene>
<name>A0ABP8AGF7_9ACTN</name>
<feature type="region of interest" description="Disordered" evidence="1">
    <location>
        <begin position="1"/>
        <end position="29"/>
    </location>
</feature>